<reference evidence="1 2" key="1">
    <citation type="submission" date="2017-11" db="EMBL/GenBank/DDBJ databases">
        <title>Comparative genomic analysis of Holospora spp., intranuclear symbionts of paramecia.</title>
        <authorList>
            <person name="Garushyants S.K."/>
            <person name="Beliavskaya A."/>
            <person name="Malko D.B."/>
            <person name="Logacheva M.D."/>
            <person name="Rautian M.S."/>
            <person name="Gelfand M.S."/>
        </authorList>
    </citation>
    <scope>NUCLEOTIDE SEQUENCE [LARGE SCALE GENOMIC DNA]</scope>
    <source>
        <strain evidence="2">02AZ16</strain>
    </source>
</reference>
<name>A0A2S5R7L1_9PROT</name>
<protein>
    <submittedName>
        <fullName evidence="1">Uncharacterized protein</fullName>
    </submittedName>
</protein>
<dbReference type="AlphaFoldDB" id="A0A2S5R7L1"/>
<dbReference type="EMBL" id="PHHC01000120">
    <property type="protein sequence ID" value="PPE03277.1"/>
    <property type="molecule type" value="Genomic_DNA"/>
</dbReference>
<sequence>MIPEESLQTSKYTASVLEALKEIPTIIQDLEI</sequence>
<evidence type="ECO:0000313" key="1">
    <source>
        <dbReference type="EMBL" id="PPE03277.1"/>
    </source>
</evidence>
<organism evidence="1 2">
    <name type="scientific">Holospora curviuscula</name>
    <dbReference type="NCBI Taxonomy" id="1082868"/>
    <lineage>
        <taxon>Bacteria</taxon>
        <taxon>Pseudomonadati</taxon>
        <taxon>Pseudomonadota</taxon>
        <taxon>Alphaproteobacteria</taxon>
        <taxon>Holosporales</taxon>
        <taxon>Holosporaceae</taxon>
        <taxon>Holospora</taxon>
    </lineage>
</organism>
<gene>
    <name evidence="1" type="ORF">HCUR_01284</name>
</gene>
<accession>A0A2S5R7L1</accession>
<comment type="caution">
    <text evidence="1">The sequence shown here is derived from an EMBL/GenBank/DDBJ whole genome shotgun (WGS) entry which is preliminary data.</text>
</comment>
<dbReference type="Proteomes" id="UP000239425">
    <property type="component" value="Unassembled WGS sequence"/>
</dbReference>
<keyword evidence="2" id="KW-1185">Reference proteome</keyword>
<proteinExistence type="predicted"/>
<evidence type="ECO:0000313" key="2">
    <source>
        <dbReference type="Proteomes" id="UP000239425"/>
    </source>
</evidence>